<evidence type="ECO:0000313" key="1">
    <source>
        <dbReference type="EMBL" id="MFC3025578.1"/>
    </source>
</evidence>
<dbReference type="InterPro" id="IPR014987">
    <property type="entry name" value="UPF_YfcL"/>
</dbReference>
<dbReference type="Pfam" id="PF08891">
    <property type="entry name" value="YfcL"/>
    <property type="match status" value="1"/>
</dbReference>
<protein>
    <submittedName>
        <fullName evidence="1">YfcL family protein</fullName>
    </submittedName>
</protein>
<name>A0ABV7CEA4_9VIBR</name>
<dbReference type="RefSeq" id="WP_123015651.1">
    <property type="nucleotide sequence ID" value="NZ_AP024911.1"/>
</dbReference>
<dbReference type="Proteomes" id="UP001595384">
    <property type="component" value="Unassembled WGS sequence"/>
</dbReference>
<accession>A0ABV7CEA4</accession>
<gene>
    <name evidence="1" type="ORF">ACFODT_17395</name>
</gene>
<reference evidence="2" key="1">
    <citation type="journal article" date="2019" name="Int. J. Syst. Evol. Microbiol.">
        <title>The Global Catalogue of Microorganisms (GCM) 10K type strain sequencing project: providing services to taxonomists for standard genome sequencing and annotation.</title>
        <authorList>
            <consortium name="The Broad Institute Genomics Platform"/>
            <consortium name="The Broad Institute Genome Sequencing Center for Infectious Disease"/>
            <person name="Wu L."/>
            <person name="Ma J."/>
        </authorList>
    </citation>
    <scope>NUCLEOTIDE SEQUENCE [LARGE SCALE GENOMIC DNA]</scope>
    <source>
        <strain evidence="2">KCTC 62784</strain>
    </source>
</reference>
<organism evidence="1 2">
    <name type="scientific">Vibrio zhugei</name>
    <dbReference type="NCBI Taxonomy" id="2479546"/>
    <lineage>
        <taxon>Bacteria</taxon>
        <taxon>Pseudomonadati</taxon>
        <taxon>Pseudomonadota</taxon>
        <taxon>Gammaproteobacteria</taxon>
        <taxon>Vibrionales</taxon>
        <taxon>Vibrionaceae</taxon>
        <taxon>Vibrio</taxon>
    </lineage>
</organism>
<keyword evidence="2" id="KW-1185">Reference proteome</keyword>
<sequence>MIIEFEEKMLNMIDELYATATEDELFAGGYLRGHISLSAADCEEQGITDVEVLKRRIEASLHDTRSELTPKDQAIVERVWHNLLARTA</sequence>
<proteinExistence type="predicted"/>
<evidence type="ECO:0000313" key="2">
    <source>
        <dbReference type="Proteomes" id="UP001595384"/>
    </source>
</evidence>
<comment type="caution">
    <text evidence="1">The sequence shown here is derived from an EMBL/GenBank/DDBJ whole genome shotgun (WGS) entry which is preliminary data.</text>
</comment>
<dbReference type="EMBL" id="JBHRSE010000122">
    <property type="protein sequence ID" value="MFC3025578.1"/>
    <property type="molecule type" value="Genomic_DNA"/>
</dbReference>